<dbReference type="GO" id="GO:0005886">
    <property type="term" value="C:plasma membrane"/>
    <property type="evidence" value="ECO:0007669"/>
    <property type="project" value="UniProtKB-SubCell"/>
</dbReference>
<dbReference type="Proteomes" id="UP000623678">
    <property type="component" value="Unassembled WGS sequence"/>
</dbReference>
<feature type="transmembrane region" description="Helical" evidence="7">
    <location>
        <begin position="200"/>
        <end position="218"/>
    </location>
</feature>
<gene>
    <name evidence="7" type="primary">lgt</name>
    <name evidence="9" type="ORF">H8705_05980</name>
</gene>
<feature type="transmembrane region" description="Helical" evidence="7">
    <location>
        <begin position="128"/>
        <end position="146"/>
    </location>
</feature>
<dbReference type="Pfam" id="PF01790">
    <property type="entry name" value="LGT"/>
    <property type="match status" value="1"/>
</dbReference>
<comment type="subcellular location">
    <subcellularLocation>
        <location evidence="7">Cell membrane</location>
        <topology evidence="7">Multi-pass membrane protein</topology>
    </subcellularLocation>
</comment>
<comment type="catalytic activity">
    <reaction evidence="7">
        <text>L-cysteinyl-[prolipoprotein] + a 1,2-diacyl-sn-glycero-3-phospho-(1'-sn-glycerol) = an S-1,2-diacyl-sn-glyceryl-L-cysteinyl-[prolipoprotein] + sn-glycerol 1-phosphate + H(+)</text>
        <dbReference type="Rhea" id="RHEA:56712"/>
        <dbReference type="Rhea" id="RHEA-COMP:14679"/>
        <dbReference type="Rhea" id="RHEA-COMP:14680"/>
        <dbReference type="ChEBI" id="CHEBI:15378"/>
        <dbReference type="ChEBI" id="CHEBI:29950"/>
        <dbReference type="ChEBI" id="CHEBI:57685"/>
        <dbReference type="ChEBI" id="CHEBI:64716"/>
        <dbReference type="ChEBI" id="CHEBI:140658"/>
        <dbReference type="EC" id="2.5.1.145"/>
    </reaction>
</comment>
<dbReference type="AlphaFoldDB" id="A0A926ENE3"/>
<comment type="similarity">
    <text evidence="1 7">Belongs to the Lgt family.</text>
</comment>
<protein>
    <recommendedName>
        <fullName evidence="7">Phosphatidylglycerol--prolipoprotein diacylglyceryl transferase</fullName>
        <ecNumber evidence="7">2.5.1.145</ecNumber>
    </recommendedName>
</protein>
<evidence type="ECO:0000256" key="5">
    <source>
        <dbReference type="ARBA" id="ARBA00022989"/>
    </source>
</evidence>
<feature type="compositionally biased region" description="Low complexity" evidence="8">
    <location>
        <begin position="330"/>
        <end position="340"/>
    </location>
</feature>
<keyword evidence="6 7" id="KW-0472">Membrane</keyword>
<feature type="binding site" evidence="7">
    <location>
        <position position="147"/>
    </location>
    <ligand>
        <name>a 1,2-diacyl-sn-glycero-3-phospho-(1'-sn-glycerol)</name>
        <dbReference type="ChEBI" id="CHEBI:64716"/>
    </ligand>
</feature>
<evidence type="ECO:0000313" key="9">
    <source>
        <dbReference type="EMBL" id="MBC8585128.1"/>
    </source>
</evidence>
<dbReference type="RefSeq" id="WP_262394907.1">
    <property type="nucleotide sequence ID" value="NZ_JACRTD010000003.1"/>
</dbReference>
<dbReference type="PANTHER" id="PTHR30589:SF0">
    <property type="entry name" value="PHOSPHATIDYLGLYCEROL--PROLIPOPROTEIN DIACYLGLYCERYL TRANSFERASE"/>
    <property type="match status" value="1"/>
</dbReference>
<dbReference type="HAMAP" id="MF_01147">
    <property type="entry name" value="Lgt"/>
    <property type="match status" value="1"/>
</dbReference>
<keyword evidence="4 7" id="KW-0812">Transmembrane</keyword>
<sequence>MAEQIISFPGLGIEEFSINRIALSIGSLHIYWYGVIIAAAFLAAILYILARVRSFGLDSDRVLDVILAGVVGGIIGARLYYVVFSWDMYKDDPMKIFRIWEGGLAIYGGIIGGFLVAFIVAKLRRVKFIPLADLAVGGLILGQGIGRWGNFVNVEAFGSNTSLPWGMASPSVERYLSIHQAALAAQGIQVDPSMPVHPTFFYESVWCLLGFLVILWYTKRRRYDGELLLIYAAWYGLGRSVIEGLRTDSLMWGNFRVSQLLAILLCVTSLLLMIYIRGKIRKNDDPDYLKLYVYTEEGQAILSGQFYRRRHPDEIEAENKELEEPTPSVPLEELNQQEPEQTIKETNIGEETEDESNDH</sequence>
<accession>A0A926ENE3</accession>
<keyword evidence="5 7" id="KW-1133">Transmembrane helix</keyword>
<organism evidence="9 10">
    <name type="scientific">Youxingia wuxianensis</name>
    <dbReference type="NCBI Taxonomy" id="2763678"/>
    <lineage>
        <taxon>Bacteria</taxon>
        <taxon>Bacillati</taxon>
        <taxon>Bacillota</taxon>
        <taxon>Clostridia</taxon>
        <taxon>Eubacteriales</taxon>
        <taxon>Oscillospiraceae</taxon>
        <taxon>Youxingia</taxon>
    </lineage>
</organism>
<keyword evidence="10" id="KW-1185">Reference proteome</keyword>
<comment type="pathway">
    <text evidence="7">Protein modification; lipoprotein biosynthesis (diacylglyceryl transfer).</text>
</comment>
<feature type="compositionally biased region" description="Basic and acidic residues" evidence="8">
    <location>
        <begin position="313"/>
        <end position="323"/>
    </location>
</feature>
<dbReference type="EC" id="2.5.1.145" evidence="7"/>
<feature type="compositionally biased region" description="Acidic residues" evidence="8">
    <location>
        <begin position="348"/>
        <end position="359"/>
    </location>
</feature>
<feature type="transmembrane region" description="Helical" evidence="7">
    <location>
        <begin position="62"/>
        <end position="84"/>
    </location>
</feature>
<feature type="transmembrane region" description="Helical" evidence="7">
    <location>
        <begin position="227"/>
        <end position="245"/>
    </location>
</feature>
<keyword evidence="2 7" id="KW-1003">Cell membrane</keyword>
<keyword evidence="9" id="KW-0328">Glycosyltransferase</keyword>
<dbReference type="PANTHER" id="PTHR30589">
    <property type="entry name" value="PROLIPOPROTEIN DIACYLGLYCERYL TRANSFERASE"/>
    <property type="match status" value="1"/>
</dbReference>
<keyword evidence="3 7" id="KW-0808">Transferase</keyword>
<proteinExistence type="inferred from homology"/>
<dbReference type="GO" id="GO:0008961">
    <property type="term" value="F:phosphatidylglycerol-prolipoprotein diacylglyceryl transferase activity"/>
    <property type="evidence" value="ECO:0007669"/>
    <property type="project" value="UniProtKB-UniRule"/>
</dbReference>
<reference evidence="9" key="1">
    <citation type="submission" date="2020-08" db="EMBL/GenBank/DDBJ databases">
        <title>Genome public.</title>
        <authorList>
            <person name="Liu C."/>
            <person name="Sun Q."/>
        </authorList>
    </citation>
    <scope>NUCLEOTIDE SEQUENCE</scope>
    <source>
        <strain evidence="9">NSJ-64</strain>
    </source>
</reference>
<feature type="region of interest" description="Disordered" evidence="8">
    <location>
        <begin position="313"/>
        <end position="359"/>
    </location>
</feature>
<feature type="transmembrane region" description="Helical" evidence="7">
    <location>
        <begin position="30"/>
        <end position="50"/>
    </location>
</feature>
<evidence type="ECO:0000256" key="2">
    <source>
        <dbReference type="ARBA" id="ARBA00022475"/>
    </source>
</evidence>
<dbReference type="NCBIfam" id="TIGR00544">
    <property type="entry name" value="lgt"/>
    <property type="match status" value="1"/>
</dbReference>
<feature type="transmembrane region" description="Helical" evidence="7">
    <location>
        <begin position="104"/>
        <end position="121"/>
    </location>
</feature>
<evidence type="ECO:0000313" key="10">
    <source>
        <dbReference type="Proteomes" id="UP000623678"/>
    </source>
</evidence>
<dbReference type="InterPro" id="IPR001640">
    <property type="entry name" value="Lgt"/>
</dbReference>
<dbReference type="EMBL" id="JACRTD010000003">
    <property type="protein sequence ID" value="MBC8585128.1"/>
    <property type="molecule type" value="Genomic_DNA"/>
</dbReference>
<evidence type="ECO:0000256" key="1">
    <source>
        <dbReference type="ARBA" id="ARBA00007150"/>
    </source>
</evidence>
<name>A0A926ENE3_9FIRM</name>
<dbReference type="GO" id="GO:0042158">
    <property type="term" value="P:lipoprotein biosynthetic process"/>
    <property type="evidence" value="ECO:0007669"/>
    <property type="project" value="UniProtKB-UniRule"/>
</dbReference>
<evidence type="ECO:0000256" key="4">
    <source>
        <dbReference type="ARBA" id="ARBA00022692"/>
    </source>
</evidence>
<evidence type="ECO:0000256" key="7">
    <source>
        <dbReference type="HAMAP-Rule" id="MF_01147"/>
    </source>
</evidence>
<feature type="transmembrane region" description="Helical" evidence="7">
    <location>
        <begin position="257"/>
        <end position="276"/>
    </location>
</feature>
<comment type="caution">
    <text evidence="9">The sequence shown here is derived from an EMBL/GenBank/DDBJ whole genome shotgun (WGS) entry which is preliminary data.</text>
</comment>
<dbReference type="PROSITE" id="PS01311">
    <property type="entry name" value="LGT"/>
    <property type="match status" value="1"/>
</dbReference>
<evidence type="ECO:0000256" key="8">
    <source>
        <dbReference type="SAM" id="MobiDB-lite"/>
    </source>
</evidence>
<comment type="function">
    <text evidence="7">Catalyzes the transfer of the diacylglyceryl group from phosphatidylglycerol to the sulfhydryl group of the N-terminal cysteine of a prolipoprotein, the first step in the formation of mature lipoproteins.</text>
</comment>
<evidence type="ECO:0000256" key="6">
    <source>
        <dbReference type="ARBA" id="ARBA00023136"/>
    </source>
</evidence>
<evidence type="ECO:0000256" key="3">
    <source>
        <dbReference type="ARBA" id="ARBA00022679"/>
    </source>
</evidence>